<organism evidence="1 2">
    <name type="scientific">Diatrype stigma</name>
    <dbReference type="NCBI Taxonomy" id="117547"/>
    <lineage>
        <taxon>Eukaryota</taxon>
        <taxon>Fungi</taxon>
        <taxon>Dikarya</taxon>
        <taxon>Ascomycota</taxon>
        <taxon>Pezizomycotina</taxon>
        <taxon>Sordariomycetes</taxon>
        <taxon>Xylariomycetidae</taxon>
        <taxon>Xylariales</taxon>
        <taxon>Diatrypaceae</taxon>
        <taxon>Diatrype</taxon>
    </lineage>
</organism>
<dbReference type="EMBL" id="JAKJXP020000013">
    <property type="protein sequence ID" value="KAK7755419.1"/>
    <property type="molecule type" value="Genomic_DNA"/>
</dbReference>
<accession>A0AAN9YV25</accession>
<sequence>MGRTKQPERPIATATPAILSLPIEQRVQLAVKDWNAGGGCFNTRKTVAQYYGVEPKLFYNRLKGVKSGHEVRRGNRLLTAEEELTLLAWINLHIAAGVELTSLSAASAANLLMKNKSSSARRSEMCARWARRWMNKHLELCEVSRTKGLALVRKAAVEANDVPSYFTAYKEVLAKEGVFPPLEWKTNEPGAQVGVLLGRVWAWTYPEVAIEDSAATTEQYKPEVRRLVAVVEAISRAGKAEPPFLILPVKHLAQKYPTMQFEDAAKLFASPPEQQFVDVGVQTDFQPRMYRARSV</sequence>
<name>A0AAN9YV25_9PEZI</name>
<protein>
    <recommendedName>
        <fullName evidence="3">HTH CENPB-type domain-containing protein</fullName>
    </recommendedName>
</protein>
<evidence type="ECO:0008006" key="3">
    <source>
        <dbReference type="Google" id="ProtNLM"/>
    </source>
</evidence>
<evidence type="ECO:0000313" key="2">
    <source>
        <dbReference type="Proteomes" id="UP001320420"/>
    </source>
</evidence>
<keyword evidence="2" id="KW-1185">Reference proteome</keyword>
<dbReference type="AlphaFoldDB" id="A0AAN9YV25"/>
<gene>
    <name evidence="1" type="ORF">SLS62_002646</name>
</gene>
<proteinExistence type="predicted"/>
<comment type="caution">
    <text evidence="1">The sequence shown here is derived from an EMBL/GenBank/DDBJ whole genome shotgun (WGS) entry which is preliminary data.</text>
</comment>
<evidence type="ECO:0000313" key="1">
    <source>
        <dbReference type="EMBL" id="KAK7755419.1"/>
    </source>
</evidence>
<reference evidence="1 2" key="1">
    <citation type="submission" date="2024-02" db="EMBL/GenBank/DDBJ databases">
        <title>De novo assembly and annotation of 12 fungi associated with fruit tree decline syndrome in Ontario, Canada.</title>
        <authorList>
            <person name="Sulman M."/>
            <person name="Ellouze W."/>
            <person name="Ilyukhin E."/>
        </authorList>
    </citation>
    <scope>NUCLEOTIDE SEQUENCE [LARGE SCALE GENOMIC DNA]</scope>
    <source>
        <strain evidence="1 2">M11/M66-122</strain>
    </source>
</reference>
<dbReference type="Proteomes" id="UP001320420">
    <property type="component" value="Unassembled WGS sequence"/>
</dbReference>